<name>A0A085GA29_9ENTR</name>
<dbReference type="Pfam" id="PF17399">
    <property type="entry name" value="DUF5405"/>
    <property type="match status" value="1"/>
</dbReference>
<organism evidence="2 3">
    <name type="scientific">Buttiauxella agrestis ATCC 33320</name>
    <dbReference type="NCBI Taxonomy" id="1006004"/>
    <lineage>
        <taxon>Bacteria</taxon>
        <taxon>Pseudomonadati</taxon>
        <taxon>Pseudomonadota</taxon>
        <taxon>Gammaproteobacteria</taxon>
        <taxon>Enterobacterales</taxon>
        <taxon>Enterobacteriaceae</taxon>
        <taxon>Buttiauxella</taxon>
    </lineage>
</organism>
<keyword evidence="3" id="KW-1185">Reference proteome</keyword>
<dbReference type="EMBL" id="JMPI01000036">
    <property type="protein sequence ID" value="KFC80574.1"/>
    <property type="molecule type" value="Genomic_DNA"/>
</dbReference>
<evidence type="ECO:0000313" key="2">
    <source>
        <dbReference type="EMBL" id="KFC80574.1"/>
    </source>
</evidence>
<proteinExistence type="predicted"/>
<dbReference type="OrthoDB" id="6626672at2"/>
<evidence type="ECO:0000313" key="3">
    <source>
        <dbReference type="Proteomes" id="UP000028653"/>
    </source>
</evidence>
<accession>A0A085GA29</accession>
<dbReference type="Proteomes" id="UP000028653">
    <property type="component" value="Unassembled WGS sequence"/>
</dbReference>
<feature type="domain" description="DUF5405" evidence="1">
    <location>
        <begin position="3"/>
        <end position="91"/>
    </location>
</feature>
<sequence>MSNRRIIVKNWYAVSKLNGSFVLADVKHDKDTGAVSYPTVAIYSSELKLISDLINLMVKRAIFLKRVNNANELLKEINHCGELCQTAMNKINNIEG</sequence>
<dbReference type="InterPro" id="IPR035404">
    <property type="entry name" value="DUF5405"/>
</dbReference>
<dbReference type="eggNOG" id="ENOG5033GY5">
    <property type="taxonomic scope" value="Bacteria"/>
</dbReference>
<dbReference type="STRING" id="1006004.GBAG_2685"/>
<dbReference type="AlphaFoldDB" id="A0A085GA29"/>
<evidence type="ECO:0000259" key="1">
    <source>
        <dbReference type="Pfam" id="PF17399"/>
    </source>
</evidence>
<comment type="caution">
    <text evidence="2">The sequence shown here is derived from an EMBL/GenBank/DDBJ whole genome shotgun (WGS) entry which is preliminary data.</text>
</comment>
<protein>
    <recommendedName>
        <fullName evidence="1">DUF5405 domain-containing protein</fullName>
    </recommendedName>
</protein>
<dbReference type="RefSeq" id="WP_051873714.1">
    <property type="nucleotide sequence ID" value="NZ_JMPI01000036.1"/>
</dbReference>
<reference evidence="2 3" key="1">
    <citation type="submission" date="2014-05" db="EMBL/GenBank/DDBJ databases">
        <title>ATOL: Assembling a taxonomically balanced genome-scale reconstruction of the evolutionary history of the Enterobacteriaceae.</title>
        <authorList>
            <person name="Plunkett G.III."/>
            <person name="Neeno-Eckwall E.C."/>
            <person name="Glasner J.D."/>
            <person name="Perna N.T."/>
        </authorList>
    </citation>
    <scope>NUCLEOTIDE SEQUENCE [LARGE SCALE GENOMIC DNA]</scope>
    <source>
        <strain evidence="2 3">ATCC 33320</strain>
    </source>
</reference>
<gene>
    <name evidence="2" type="ORF">GBAG_2685</name>
</gene>